<evidence type="ECO:0000313" key="1">
    <source>
        <dbReference type="EMBL" id="HDD31661.1"/>
    </source>
</evidence>
<accession>A0A7C0Y231</accession>
<feature type="non-terminal residue" evidence="1">
    <location>
        <position position="30"/>
    </location>
</feature>
<dbReference type="AlphaFoldDB" id="A0A7C0Y231"/>
<reference evidence="1" key="1">
    <citation type="journal article" date="2020" name="mSystems">
        <title>Genome- and Community-Level Interaction Insights into Carbon Utilization and Element Cycling Functions of Hydrothermarchaeota in Hydrothermal Sediment.</title>
        <authorList>
            <person name="Zhou Z."/>
            <person name="Liu Y."/>
            <person name="Xu W."/>
            <person name="Pan J."/>
            <person name="Luo Z.H."/>
            <person name="Li M."/>
        </authorList>
    </citation>
    <scope>NUCLEOTIDE SEQUENCE [LARGE SCALE GENOMIC DNA]</scope>
    <source>
        <strain evidence="1">HyVt-151</strain>
    </source>
</reference>
<name>A0A7C0Y231_THELI</name>
<comment type="caution">
    <text evidence="1">The sequence shown here is derived from an EMBL/GenBank/DDBJ whole genome shotgun (WGS) entry which is preliminary data.</text>
</comment>
<gene>
    <name evidence="1" type="ORF">ENF72_03435</name>
</gene>
<protein>
    <submittedName>
        <fullName evidence="1">DUF1850 domain-containing protein</fullName>
    </submittedName>
</protein>
<dbReference type="EMBL" id="DQYG01000149">
    <property type="protein sequence ID" value="HDD31661.1"/>
    <property type="molecule type" value="Genomic_DNA"/>
</dbReference>
<proteinExistence type="predicted"/>
<dbReference type="Proteomes" id="UP000886210">
    <property type="component" value="Unassembled WGS sequence"/>
</dbReference>
<organism evidence="1">
    <name type="scientific">Thermococcus litoralis</name>
    <dbReference type="NCBI Taxonomy" id="2265"/>
    <lineage>
        <taxon>Archaea</taxon>
        <taxon>Methanobacteriati</taxon>
        <taxon>Methanobacteriota</taxon>
        <taxon>Thermococci</taxon>
        <taxon>Thermococcales</taxon>
        <taxon>Thermococcaceae</taxon>
        <taxon>Thermococcus</taxon>
    </lineage>
</organism>
<sequence length="30" mass="3493">MRRFLFLLPFLTILLFPVNVLVISDGAHSY</sequence>